<evidence type="ECO:0000256" key="1">
    <source>
        <dbReference type="SAM" id="MobiDB-lite"/>
    </source>
</evidence>
<organism evidence="2 3">
    <name type="scientific">Olea europaea subsp. europaea</name>
    <dbReference type="NCBI Taxonomy" id="158383"/>
    <lineage>
        <taxon>Eukaryota</taxon>
        <taxon>Viridiplantae</taxon>
        <taxon>Streptophyta</taxon>
        <taxon>Embryophyta</taxon>
        <taxon>Tracheophyta</taxon>
        <taxon>Spermatophyta</taxon>
        <taxon>Magnoliopsida</taxon>
        <taxon>eudicotyledons</taxon>
        <taxon>Gunneridae</taxon>
        <taxon>Pentapetalae</taxon>
        <taxon>asterids</taxon>
        <taxon>lamiids</taxon>
        <taxon>Lamiales</taxon>
        <taxon>Oleaceae</taxon>
        <taxon>Oleeae</taxon>
        <taxon>Olea</taxon>
    </lineage>
</organism>
<dbReference type="Gramene" id="OE9A029721T1">
    <property type="protein sequence ID" value="OE9A029721C1"/>
    <property type="gene ID" value="OE9A029721"/>
</dbReference>
<evidence type="ECO:0000313" key="3">
    <source>
        <dbReference type="Proteomes" id="UP000594638"/>
    </source>
</evidence>
<evidence type="ECO:0000313" key="2">
    <source>
        <dbReference type="EMBL" id="CAA2964920.1"/>
    </source>
</evidence>
<feature type="compositionally biased region" description="Acidic residues" evidence="1">
    <location>
        <begin position="88"/>
        <end position="97"/>
    </location>
</feature>
<feature type="region of interest" description="Disordered" evidence="1">
    <location>
        <begin position="1"/>
        <end position="45"/>
    </location>
</feature>
<protein>
    <submittedName>
        <fullName evidence="2">Uncharacterized protein</fullName>
    </submittedName>
</protein>
<sequence>MGCGISRFHLHDDDDGPLNWKYNESPKTNPGSVHSLVKSGDKMENQTHAKEEIINENVGNKKLVGEDKDREINYKGNIEEEKFRIHNDEEEEEEYDEREGGRISDIDGWIGSPSFREYCVDCKSEDGVNGTCYGEKKRKKIHKSISDAQTKWC</sequence>
<dbReference type="EMBL" id="CACTIH010001832">
    <property type="protein sequence ID" value="CAA2964920.1"/>
    <property type="molecule type" value="Genomic_DNA"/>
</dbReference>
<accession>A0A8S0QHY9</accession>
<proteinExistence type="predicted"/>
<feature type="region of interest" description="Disordered" evidence="1">
    <location>
        <begin position="86"/>
        <end position="106"/>
    </location>
</feature>
<dbReference type="Proteomes" id="UP000594638">
    <property type="component" value="Unassembled WGS sequence"/>
</dbReference>
<gene>
    <name evidence="2" type="ORF">OLEA9_A029721</name>
</gene>
<reference evidence="2 3" key="1">
    <citation type="submission" date="2019-12" db="EMBL/GenBank/DDBJ databases">
        <authorList>
            <person name="Alioto T."/>
            <person name="Alioto T."/>
            <person name="Gomez Garrido J."/>
        </authorList>
    </citation>
    <scope>NUCLEOTIDE SEQUENCE [LARGE SCALE GENOMIC DNA]</scope>
</reference>
<dbReference type="AlphaFoldDB" id="A0A8S0QHY9"/>
<name>A0A8S0QHY9_OLEEU</name>
<comment type="caution">
    <text evidence="2">The sequence shown here is derived from an EMBL/GenBank/DDBJ whole genome shotgun (WGS) entry which is preliminary data.</text>
</comment>
<keyword evidence="3" id="KW-1185">Reference proteome</keyword>